<sequence>MIKGQTMNKKDELCLTHEGNLTDSITHLLNGCALVKTLSRGKNLLINQVTEDLEVACNKALDDLKNTPYRVSRKEWNDYLKSMGLKVYD</sequence>
<proteinExistence type="predicted"/>
<comment type="caution">
    <text evidence="1">The sequence shown here is derived from an EMBL/GenBank/DDBJ whole genome shotgun (WGS) entry which is preliminary data.</text>
</comment>
<organism evidence="1 2">
    <name type="scientific">Lactococcus petauri</name>
    <dbReference type="NCBI Taxonomy" id="1940789"/>
    <lineage>
        <taxon>Bacteria</taxon>
        <taxon>Bacillati</taxon>
        <taxon>Bacillota</taxon>
        <taxon>Bacilli</taxon>
        <taxon>Lactobacillales</taxon>
        <taxon>Streptococcaceae</taxon>
        <taxon>Lactococcus</taxon>
    </lineage>
</organism>
<dbReference type="AlphaFoldDB" id="A0A252CF50"/>
<gene>
    <name evidence="1" type="ORF">BZZ03_00430</name>
</gene>
<evidence type="ECO:0000313" key="1">
    <source>
        <dbReference type="EMBL" id="OUK05217.1"/>
    </source>
</evidence>
<protein>
    <submittedName>
        <fullName evidence="1">Uncharacterized protein</fullName>
    </submittedName>
</protein>
<name>A0A252CF50_9LACT</name>
<evidence type="ECO:0000313" key="2">
    <source>
        <dbReference type="Proteomes" id="UP000194606"/>
    </source>
</evidence>
<dbReference type="Proteomes" id="UP000194606">
    <property type="component" value="Unassembled WGS sequence"/>
</dbReference>
<reference evidence="1 2" key="1">
    <citation type="submission" date="2017-02" db="EMBL/GenBank/DDBJ databases">
        <authorList>
            <person name="Peterson S.W."/>
        </authorList>
    </citation>
    <scope>NUCLEOTIDE SEQUENCE [LARGE SCALE GENOMIC DNA]</scope>
    <source>
        <strain evidence="1">159469</strain>
    </source>
</reference>
<accession>A0A252CF50</accession>
<dbReference type="EMBL" id="MUIZ01000001">
    <property type="protein sequence ID" value="OUK05217.1"/>
    <property type="molecule type" value="Genomic_DNA"/>
</dbReference>
<dbReference type="RefSeq" id="WP_086581971.1">
    <property type="nucleotide sequence ID" value="NZ_MUIZ01000001.1"/>
</dbReference>